<reference evidence="3 4" key="1">
    <citation type="submission" date="2020-07" db="EMBL/GenBank/DDBJ databases">
        <title>Sequencing the genomes of 1000 actinobacteria strains.</title>
        <authorList>
            <person name="Klenk H.-P."/>
        </authorList>
    </citation>
    <scope>NUCLEOTIDE SEQUENCE [LARGE SCALE GENOMIC DNA]</scope>
    <source>
        <strain evidence="3 4">DSM 100723</strain>
    </source>
</reference>
<dbReference type="AlphaFoldDB" id="A0A7W3IVK0"/>
<organism evidence="3 4">
    <name type="scientific">Microlunatus kandeliicorticis</name>
    <dbReference type="NCBI Taxonomy" id="1759536"/>
    <lineage>
        <taxon>Bacteria</taxon>
        <taxon>Bacillati</taxon>
        <taxon>Actinomycetota</taxon>
        <taxon>Actinomycetes</taxon>
        <taxon>Propionibacteriales</taxon>
        <taxon>Propionibacteriaceae</taxon>
        <taxon>Microlunatus</taxon>
    </lineage>
</organism>
<feature type="domain" description="AbiEi antitoxin N-terminal" evidence="2">
    <location>
        <begin position="10"/>
        <end position="56"/>
    </location>
</feature>
<dbReference type="Proteomes" id="UP000523079">
    <property type="component" value="Unassembled WGS sequence"/>
</dbReference>
<keyword evidence="3" id="KW-0540">Nuclease</keyword>
<dbReference type="GO" id="GO:0004519">
    <property type="term" value="F:endonuclease activity"/>
    <property type="evidence" value="ECO:0007669"/>
    <property type="project" value="UniProtKB-KW"/>
</dbReference>
<dbReference type="EMBL" id="JACGWT010000006">
    <property type="protein sequence ID" value="MBA8796042.1"/>
    <property type="molecule type" value="Genomic_DNA"/>
</dbReference>
<keyword evidence="3" id="KW-0255">Endonuclease</keyword>
<evidence type="ECO:0000259" key="2">
    <source>
        <dbReference type="Pfam" id="PF13338"/>
    </source>
</evidence>
<name>A0A7W3IVK0_9ACTN</name>
<dbReference type="Pfam" id="PF13338">
    <property type="entry name" value="AbiEi_4"/>
    <property type="match status" value="1"/>
</dbReference>
<protein>
    <submittedName>
        <fullName evidence="3">Very-short-patch-repair endonuclease</fullName>
    </submittedName>
</protein>
<comment type="caution">
    <text evidence="3">The sequence shown here is derived from an EMBL/GenBank/DDBJ whole genome shotgun (WGS) entry which is preliminary data.</text>
</comment>
<dbReference type="RefSeq" id="WP_182561622.1">
    <property type="nucleotide sequence ID" value="NZ_JACGWT010000006.1"/>
</dbReference>
<dbReference type="InterPro" id="IPR025159">
    <property type="entry name" value="AbiEi_N"/>
</dbReference>
<keyword evidence="3" id="KW-0378">Hydrolase</keyword>
<evidence type="ECO:0000313" key="4">
    <source>
        <dbReference type="Proteomes" id="UP000523079"/>
    </source>
</evidence>
<accession>A0A7W3IVK0</accession>
<evidence type="ECO:0000313" key="3">
    <source>
        <dbReference type="EMBL" id="MBA8796042.1"/>
    </source>
</evidence>
<evidence type="ECO:0000256" key="1">
    <source>
        <dbReference type="SAM" id="MobiDB-lite"/>
    </source>
</evidence>
<keyword evidence="4" id="KW-1185">Reference proteome</keyword>
<sequence>MHPRQPVPSALLRLAALQDRVVTREQALGCGLGRHAIVRLVRDGLWVPLARGVYLVGGGPAGWPALAWAGVLLGGDRARLGGTAAAHAWGWTGSPPEPIDVLVPGAGSAPSRDGRWRFRREQEGVRSPRSPGSPPRTTVEDTALDLVGEAAVDDVVTWLSAAVQSHRTTPQRLRVAAEARQRVRHRALVLRLLDDLATGAHSALEIAYLHDVERAHGLPAAERQVRRRSTVADALSREFGVLVELDGRAGHTGEARFRDLDRDNVAPLDGLVTLRYGHRDVSTRPCVVAAQVAGVLAARGWPGRPSRCHRCRLVA</sequence>
<feature type="compositionally biased region" description="Basic and acidic residues" evidence="1">
    <location>
        <begin position="112"/>
        <end position="126"/>
    </location>
</feature>
<proteinExistence type="predicted"/>
<gene>
    <name evidence="3" type="ORF">FHX74_003683</name>
</gene>
<feature type="region of interest" description="Disordered" evidence="1">
    <location>
        <begin position="106"/>
        <end position="139"/>
    </location>
</feature>